<dbReference type="InterPro" id="IPR011006">
    <property type="entry name" value="CheY-like_superfamily"/>
</dbReference>
<protein>
    <submittedName>
        <fullName evidence="3">Response regulator receiver domain-containing protein</fullName>
    </submittedName>
</protein>
<evidence type="ECO:0000259" key="2">
    <source>
        <dbReference type="PROSITE" id="PS50110"/>
    </source>
</evidence>
<feature type="domain" description="Response regulatory" evidence="2">
    <location>
        <begin position="2"/>
        <end position="121"/>
    </location>
</feature>
<dbReference type="AlphaFoldDB" id="A0A1I4PU30"/>
<proteinExistence type="predicted"/>
<dbReference type="Pfam" id="PF00072">
    <property type="entry name" value="Response_reg"/>
    <property type="match status" value="1"/>
</dbReference>
<dbReference type="RefSeq" id="WP_093094498.1">
    <property type="nucleotide sequence ID" value="NZ_FOTQ01000006.1"/>
</dbReference>
<dbReference type="STRING" id="254406.SAMN04488042_10622"/>
<accession>A0A1I4PU30</accession>
<dbReference type="SMART" id="SM00448">
    <property type="entry name" value="REC"/>
    <property type="match status" value="1"/>
</dbReference>
<dbReference type="PANTHER" id="PTHR43228">
    <property type="entry name" value="TWO-COMPONENT RESPONSE REGULATOR"/>
    <property type="match status" value="1"/>
</dbReference>
<dbReference type="CDD" id="cd17546">
    <property type="entry name" value="REC_hyHK_CKI1_RcsC-like"/>
    <property type="match status" value="1"/>
</dbReference>
<dbReference type="SUPFAM" id="SSF52172">
    <property type="entry name" value="CheY-like"/>
    <property type="match status" value="1"/>
</dbReference>
<dbReference type="GO" id="GO:0000160">
    <property type="term" value="P:phosphorelay signal transduction system"/>
    <property type="evidence" value="ECO:0007669"/>
    <property type="project" value="InterPro"/>
</dbReference>
<dbReference type="InterPro" id="IPR001789">
    <property type="entry name" value="Sig_transdc_resp-reg_receiver"/>
</dbReference>
<keyword evidence="1" id="KW-0597">Phosphoprotein</keyword>
<dbReference type="PANTHER" id="PTHR43228:SF1">
    <property type="entry name" value="TWO-COMPONENT RESPONSE REGULATOR ARR22"/>
    <property type="match status" value="1"/>
</dbReference>
<keyword evidence="4" id="KW-1185">Reference proteome</keyword>
<feature type="modified residue" description="4-aspartylphosphate" evidence="1">
    <location>
        <position position="54"/>
    </location>
</feature>
<dbReference type="Proteomes" id="UP000199144">
    <property type="component" value="Unassembled WGS sequence"/>
</dbReference>
<dbReference type="PROSITE" id="PS50110">
    <property type="entry name" value="RESPONSE_REGULATORY"/>
    <property type="match status" value="1"/>
</dbReference>
<sequence length="313" mass="34661">MKILIVDDDPDILSILSASLEAFGHQDIDTATSGADALELLETASRPYSLFLLDIQMPIMTGVELCALIRSMPEYHFTPIIMVTAMSGKSHVDAAFAAGATDYITKPFQFEDIKLRISLAERASFQAEQLDRNAVAHAAEDTSHGDLPKLALEDALPINDVDGVLRVHAFENYLAQMGRLEFSRTRLEILTVTNIVDIYERCTSHEFCDQITDIAECISDAMRHHAPMIAYFGGGIFGIAITGRLAGLVEDHSTDIRNQIEEVGLVYRDGTPVLVMFELFEVSKRAFVSPRRQVDFIERITRDLKLAAHTGTG</sequence>
<dbReference type="OrthoDB" id="7326651at2"/>
<evidence type="ECO:0000313" key="4">
    <source>
        <dbReference type="Proteomes" id="UP000199144"/>
    </source>
</evidence>
<dbReference type="EMBL" id="FOTQ01000006">
    <property type="protein sequence ID" value="SFM31000.1"/>
    <property type="molecule type" value="Genomic_DNA"/>
</dbReference>
<name>A0A1I4PU30_9RHOB</name>
<organism evidence="3 4">
    <name type="scientific">Shimia aestuarii</name>
    <dbReference type="NCBI Taxonomy" id="254406"/>
    <lineage>
        <taxon>Bacteria</taxon>
        <taxon>Pseudomonadati</taxon>
        <taxon>Pseudomonadota</taxon>
        <taxon>Alphaproteobacteria</taxon>
        <taxon>Rhodobacterales</taxon>
        <taxon>Roseobacteraceae</taxon>
    </lineage>
</organism>
<evidence type="ECO:0000313" key="3">
    <source>
        <dbReference type="EMBL" id="SFM31000.1"/>
    </source>
</evidence>
<reference evidence="3 4" key="1">
    <citation type="submission" date="2016-10" db="EMBL/GenBank/DDBJ databases">
        <authorList>
            <person name="de Groot N.N."/>
        </authorList>
    </citation>
    <scope>NUCLEOTIDE SEQUENCE [LARGE SCALE GENOMIC DNA]</scope>
    <source>
        <strain evidence="3 4">DSM 15283</strain>
    </source>
</reference>
<evidence type="ECO:0000256" key="1">
    <source>
        <dbReference type="PROSITE-ProRule" id="PRU00169"/>
    </source>
</evidence>
<dbReference type="Gene3D" id="3.40.50.2300">
    <property type="match status" value="1"/>
</dbReference>
<gene>
    <name evidence="3" type="ORF">SAMN04488042_10622</name>
</gene>
<dbReference type="InterPro" id="IPR052048">
    <property type="entry name" value="ST_Response_Regulator"/>
</dbReference>